<dbReference type="Proteomes" id="UP000019373">
    <property type="component" value="Unassembled WGS sequence"/>
</dbReference>
<organism evidence="2 3">
    <name type="scientific">Endocarpon pusillum (strain Z07020 / HMAS-L-300199)</name>
    <name type="common">Lichen-forming fungus</name>
    <dbReference type="NCBI Taxonomy" id="1263415"/>
    <lineage>
        <taxon>Eukaryota</taxon>
        <taxon>Fungi</taxon>
        <taxon>Dikarya</taxon>
        <taxon>Ascomycota</taxon>
        <taxon>Pezizomycotina</taxon>
        <taxon>Eurotiomycetes</taxon>
        <taxon>Chaetothyriomycetidae</taxon>
        <taxon>Verrucariales</taxon>
        <taxon>Verrucariaceae</taxon>
        <taxon>Endocarpon</taxon>
    </lineage>
</organism>
<evidence type="ECO:0008006" key="4">
    <source>
        <dbReference type="Google" id="ProtNLM"/>
    </source>
</evidence>
<dbReference type="OrthoDB" id="2093493at2759"/>
<keyword evidence="3" id="KW-1185">Reference proteome</keyword>
<dbReference type="InterPro" id="IPR016813">
    <property type="entry name" value="NADH_Ub_cplx-1_21kDa"/>
</dbReference>
<dbReference type="OMA" id="GYPCRTF"/>
<feature type="region of interest" description="Disordered" evidence="1">
    <location>
        <begin position="42"/>
        <end position="61"/>
    </location>
</feature>
<evidence type="ECO:0000256" key="1">
    <source>
        <dbReference type="SAM" id="MobiDB-lite"/>
    </source>
</evidence>
<dbReference type="PANTHER" id="PTHR37325">
    <property type="entry name" value="OXIDOREDUCTASE 21 KDA SUBUNIT, PUTATIVE (AFU_ORTHOLOGUE AFUA_4G05910)-RELATED"/>
    <property type="match status" value="1"/>
</dbReference>
<feature type="region of interest" description="Disordered" evidence="1">
    <location>
        <begin position="150"/>
        <end position="169"/>
    </location>
</feature>
<dbReference type="AlphaFoldDB" id="U1GVJ1"/>
<dbReference type="PIRSF" id="PIRSF022976">
    <property type="entry name" value="NADH_Oxi_21kDa"/>
    <property type="match status" value="1"/>
</dbReference>
<dbReference type="GeneID" id="19236466"/>
<protein>
    <recommendedName>
        <fullName evidence="4">NADH-ubiquinone oxidoreductase 21.3 kDa subunit</fullName>
    </recommendedName>
</protein>
<dbReference type="PANTHER" id="PTHR37325:SF1">
    <property type="entry name" value="OXIDOREDUCTASE 21 KDA SUBUNIT, PUTATIVE (AFU_ORTHOLOGUE AFUA_4G05910)-RELATED"/>
    <property type="match status" value="1"/>
</dbReference>
<accession>U1GVJ1</accession>
<dbReference type="RefSeq" id="XP_007786542.1">
    <property type="nucleotide sequence ID" value="XM_007788352.1"/>
</dbReference>
<gene>
    <name evidence="2" type="ORF">EPUS_01409</name>
</gene>
<dbReference type="eggNOG" id="ENOG502S2AU">
    <property type="taxonomic scope" value="Eukaryota"/>
</dbReference>
<reference evidence="3" key="1">
    <citation type="journal article" date="2014" name="BMC Genomics">
        <title>Genome characteristics reveal the impact of lichenization on lichen-forming fungus Endocarpon pusillum Hedwig (Verrucariales, Ascomycota).</title>
        <authorList>
            <person name="Wang Y.-Y."/>
            <person name="Liu B."/>
            <person name="Zhang X.-Y."/>
            <person name="Zhou Q.-M."/>
            <person name="Zhang T."/>
            <person name="Li H."/>
            <person name="Yu Y.-F."/>
            <person name="Zhang X.-L."/>
            <person name="Hao X.-Y."/>
            <person name="Wang M."/>
            <person name="Wang L."/>
            <person name="Wei J.-C."/>
        </authorList>
    </citation>
    <scope>NUCLEOTIDE SEQUENCE [LARGE SCALE GENOMIC DNA]</scope>
    <source>
        <strain evidence="3">Z07020 / HMAS-L-300199</strain>
    </source>
</reference>
<evidence type="ECO:0000313" key="2">
    <source>
        <dbReference type="EMBL" id="ERF76076.1"/>
    </source>
</evidence>
<dbReference type="EMBL" id="KE720780">
    <property type="protein sequence ID" value="ERF76076.1"/>
    <property type="molecule type" value="Genomic_DNA"/>
</dbReference>
<sequence length="190" mass="20602">MANRVGSHVVPISKLDQKYTVGSTGIWETIRRIFAIDPNRSSGIPLNPQYRNPPPGALDPKGYDDPVTLPSADIADNPYWKRDVRRSYPRISAVTQGDVVGLLSVGSAANPSPKLLAGAEGSKQLVAAKKDGEEKGLATFFQQQKAVGSVLGEDGMPPFPTPGGGTQHSKRYELEEEQSYENQYPCRSFS</sequence>
<dbReference type="HOGENOM" id="CLU_081626_1_0_1"/>
<dbReference type="CDD" id="cd22849">
    <property type="entry name" value="NuzM"/>
    <property type="match status" value="1"/>
</dbReference>
<evidence type="ECO:0000313" key="3">
    <source>
        <dbReference type="Proteomes" id="UP000019373"/>
    </source>
</evidence>
<name>U1GVJ1_ENDPU</name>
<proteinExistence type="predicted"/>